<name>A0ABM8TP71_9BURK</name>
<comment type="caution">
    <text evidence="2">The sequence shown here is derived from an EMBL/GenBank/DDBJ whole genome shotgun (WGS) entry which is preliminary data.</text>
</comment>
<feature type="region of interest" description="Disordered" evidence="1">
    <location>
        <begin position="81"/>
        <end position="105"/>
    </location>
</feature>
<gene>
    <name evidence="2" type="ORF">LMG26411_05402</name>
</gene>
<keyword evidence="3" id="KW-1185">Reference proteome</keyword>
<dbReference type="EMBL" id="CAJPVI010000039">
    <property type="protein sequence ID" value="CAG2156938.1"/>
    <property type="molecule type" value="Genomic_DNA"/>
</dbReference>
<sequence length="105" mass="12363">MDNRSTRRWLTNELLPRRLNLGRFIRGFDVTVKLGVIPGWGWHHFPALWDHHAFCISFMRRHRHLRQDSVREYACRDLRRRQTRAAGQDVPAPSAIAPGAPMPQR</sequence>
<accession>A0ABM8TP71</accession>
<evidence type="ECO:0000256" key="1">
    <source>
        <dbReference type="SAM" id="MobiDB-lite"/>
    </source>
</evidence>
<evidence type="ECO:0000313" key="2">
    <source>
        <dbReference type="EMBL" id="CAG2156938.1"/>
    </source>
</evidence>
<reference evidence="2 3" key="1">
    <citation type="submission" date="2021-03" db="EMBL/GenBank/DDBJ databases">
        <authorList>
            <person name="Peeters C."/>
        </authorList>
    </citation>
    <scope>NUCLEOTIDE SEQUENCE [LARGE SCALE GENOMIC DNA]</scope>
    <source>
        <strain evidence="2 3">LMG 26411</strain>
    </source>
</reference>
<dbReference type="Proteomes" id="UP000672657">
    <property type="component" value="Unassembled WGS sequence"/>
</dbReference>
<proteinExistence type="predicted"/>
<protein>
    <submittedName>
        <fullName evidence="2">Uncharacterized protein</fullName>
    </submittedName>
</protein>
<organism evidence="2 3">
    <name type="scientific">Cupriavidus numazuensis</name>
    <dbReference type="NCBI Taxonomy" id="221992"/>
    <lineage>
        <taxon>Bacteria</taxon>
        <taxon>Pseudomonadati</taxon>
        <taxon>Pseudomonadota</taxon>
        <taxon>Betaproteobacteria</taxon>
        <taxon>Burkholderiales</taxon>
        <taxon>Burkholderiaceae</taxon>
        <taxon>Cupriavidus</taxon>
    </lineage>
</organism>
<evidence type="ECO:0000313" key="3">
    <source>
        <dbReference type="Proteomes" id="UP000672657"/>
    </source>
</evidence>